<feature type="transmembrane region" description="Helical" evidence="1">
    <location>
        <begin position="136"/>
        <end position="157"/>
    </location>
</feature>
<dbReference type="GO" id="GO:0008381">
    <property type="term" value="F:mechanosensitive monoatomic ion channel activity"/>
    <property type="evidence" value="ECO:0007669"/>
    <property type="project" value="InterPro"/>
</dbReference>
<dbReference type="PANTHER" id="PTHR30221">
    <property type="entry name" value="SMALL-CONDUCTANCE MECHANOSENSITIVE CHANNEL"/>
    <property type="match status" value="1"/>
</dbReference>
<dbReference type="GO" id="GO:0005886">
    <property type="term" value="C:plasma membrane"/>
    <property type="evidence" value="ECO:0007669"/>
    <property type="project" value="UniProtKB-SubCell"/>
</dbReference>
<evidence type="ECO:0000259" key="2">
    <source>
        <dbReference type="Pfam" id="PF00924"/>
    </source>
</evidence>
<protein>
    <recommendedName>
        <fullName evidence="1">Small-conductance mechanosensitive channel</fullName>
    </recommendedName>
</protein>
<keyword evidence="1" id="KW-0472">Membrane</keyword>
<accession>A0A831RTG9</accession>
<keyword evidence="1" id="KW-0813">Transport</keyword>
<dbReference type="SUPFAM" id="SSF50182">
    <property type="entry name" value="Sm-like ribonucleoproteins"/>
    <property type="match status" value="1"/>
</dbReference>
<dbReference type="Proteomes" id="UP000886339">
    <property type="component" value="Unassembled WGS sequence"/>
</dbReference>
<keyword evidence="1" id="KW-0997">Cell inner membrane</keyword>
<comment type="subcellular location">
    <subcellularLocation>
        <location evidence="1">Cell inner membrane</location>
        <topology evidence="1">Multi-pass membrane protein</topology>
    </subcellularLocation>
</comment>
<dbReference type="Gene3D" id="1.10.287.1260">
    <property type="match status" value="1"/>
</dbReference>
<dbReference type="PANTHER" id="PTHR30221:SF1">
    <property type="entry name" value="SMALL-CONDUCTANCE MECHANOSENSITIVE CHANNEL"/>
    <property type="match status" value="1"/>
</dbReference>
<dbReference type="InterPro" id="IPR045275">
    <property type="entry name" value="MscS_archaea/bacteria_type"/>
</dbReference>
<feature type="domain" description="Mechanosensitive ion channel MscS" evidence="2">
    <location>
        <begin position="184"/>
        <end position="253"/>
    </location>
</feature>
<comment type="caution">
    <text evidence="3">The sequence shown here is derived from an EMBL/GenBank/DDBJ whole genome shotgun (WGS) entry which is preliminary data.</text>
</comment>
<comment type="function">
    <text evidence="1">Mechanosensitive channel that participates in the regulation of osmotic pressure changes within the cell, opening in response to stretch forces in the membrane lipid bilayer, without the need for other proteins. Contributes to normal resistance to hypoosmotic shock. Forms an ion channel of 1.0 nanosiemens conductance with a slight preference for anions.</text>
</comment>
<comment type="subunit">
    <text evidence="1">Homoheptamer.</text>
</comment>
<dbReference type="InterPro" id="IPR006685">
    <property type="entry name" value="MscS_channel_2nd"/>
</dbReference>
<gene>
    <name evidence="3" type="ORF">ENJ12_00985</name>
</gene>
<feature type="transmembrane region" description="Helical" evidence="1">
    <location>
        <begin position="91"/>
        <end position="112"/>
    </location>
</feature>
<proteinExistence type="inferred from homology"/>
<sequence>MAEISGEEKTMNWTPLSDYLSTMDMVLLSVNLLLLLFSRPLLKRIFPESESQERFSRRLNVFRVANIIAVAVVISNAVMHPEGGTVVVTRTLGVLLAIYVGWLFFFILSRMIRRRWGHERKRGEETVFIETYNSRLLTLMVGVVISIMVLVAVIRILGYSSLLEAGGVLGVLGVMLALTQASWVPDLVSGLVILNSRLIEEGDIIQLGEDSSQIGMVFRTKVFFTEILHLVNNHRILIQNSKLRNMTVHNLSRFASAKGLREALSINVSYAVTEEEVSRLFLQVMELSKDNPDLPIENQYEVEIRATRGGDYAVEWTCFYYIKETRQVLKIRQLMLALLLKVAREQDISLQTPVLYQLESGEQLPVPPAPEAS</sequence>
<dbReference type="InterPro" id="IPR010920">
    <property type="entry name" value="LSM_dom_sf"/>
</dbReference>
<feature type="transmembrane region" description="Helical" evidence="1">
    <location>
        <begin position="59"/>
        <end position="79"/>
    </location>
</feature>
<keyword evidence="1" id="KW-0812">Transmembrane</keyword>
<dbReference type="EMBL" id="DRLF01000037">
    <property type="protein sequence ID" value="HEC05401.1"/>
    <property type="molecule type" value="Genomic_DNA"/>
</dbReference>
<evidence type="ECO:0000313" key="3">
    <source>
        <dbReference type="EMBL" id="HEC05401.1"/>
    </source>
</evidence>
<evidence type="ECO:0000256" key="1">
    <source>
        <dbReference type="RuleBase" id="RU369025"/>
    </source>
</evidence>
<feature type="transmembrane region" description="Helical" evidence="1">
    <location>
        <begin position="19"/>
        <end position="38"/>
    </location>
</feature>
<comment type="similarity">
    <text evidence="1">Belongs to the MscS (TC 1.A.23) family.</text>
</comment>
<reference evidence="3" key="1">
    <citation type="journal article" date="2020" name="mSystems">
        <title>Genome- and Community-Level Interaction Insights into Carbon Utilization and Element Cycling Functions of Hydrothermarchaeota in Hydrothermal Sediment.</title>
        <authorList>
            <person name="Zhou Z."/>
            <person name="Liu Y."/>
            <person name="Xu W."/>
            <person name="Pan J."/>
            <person name="Luo Z.H."/>
            <person name="Li M."/>
        </authorList>
    </citation>
    <scope>NUCLEOTIDE SEQUENCE [LARGE SCALE GENOMIC DNA]</scope>
    <source>
        <strain evidence="3">HyVt-458</strain>
    </source>
</reference>
<dbReference type="Pfam" id="PF00924">
    <property type="entry name" value="MS_channel_2nd"/>
    <property type="match status" value="1"/>
</dbReference>
<organism evidence="3">
    <name type="scientific">Thiolapillus brandeum</name>
    <dbReference type="NCBI Taxonomy" id="1076588"/>
    <lineage>
        <taxon>Bacteria</taxon>
        <taxon>Pseudomonadati</taxon>
        <taxon>Pseudomonadota</taxon>
        <taxon>Gammaproteobacteria</taxon>
        <taxon>Chromatiales</taxon>
        <taxon>Sedimenticolaceae</taxon>
        <taxon>Thiolapillus</taxon>
    </lineage>
</organism>
<keyword evidence="1" id="KW-1133">Transmembrane helix</keyword>
<name>A0A831RTG9_9GAMM</name>
<dbReference type="AlphaFoldDB" id="A0A831RTG9"/>
<keyword evidence="1" id="KW-1003">Cell membrane</keyword>
<keyword evidence="1" id="KW-0407">Ion channel</keyword>
<keyword evidence="1" id="KW-0406">Ion transport</keyword>